<keyword evidence="6" id="KW-0368">Histidine biosynthesis</keyword>
<dbReference type="GO" id="GO:0005737">
    <property type="term" value="C:cytoplasm"/>
    <property type="evidence" value="ECO:0007669"/>
    <property type="project" value="TreeGrafter"/>
</dbReference>
<feature type="binding site" evidence="9">
    <location>
        <position position="391"/>
    </location>
    <ligand>
        <name>substrate</name>
    </ligand>
</feature>
<dbReference type="CDD" id="cd06572">
    <property type="entry name" value="Histidinol_dh"/>
    <property type="match status" value="1"/>
</dbReference>
<evidence type="ECO:0000256" key="7">
    <source>
        <dbReference type="PIRSR" id="PIRSR000099-1"/>
    </source>
</evidence>
<sequence>MTVYRGLPPSRPIEIEKVLNDVINIIDLVKSRGDAALRELTLKFDGINLERIALDRDALRECCKDVDSRVAKAVEKLFDVLYEFHKNTLPKDVIVNVGGINMGYLWRSIYSVGVYVPGGKKTYPSTLLMAGVPAKIAGVKKIYVASPPMTSACVNPIVAYTAQLLEVEEVYNVGGAQAIAALAYGTESVKKVDKIVGPGNIYVQAAKFAVQNVVSIDGIEGPTELVVIADESSNAEFVALDMMAQAEHGKGTFVVLLTNSDRIASEVATILEKDVSHDFYIVKVDSIDSAVNIANELAPEHLSLHVSNPQKYIGRIVNAGAISVGTEPPTLIDYVGPNHILPTNRWARSRGALSIYDFLKPVSVIFDSANIDDKVLEAVLTLARYEGFEAHSQSVETRYGGRVKRTV</sequence>
<dbReference type="PIRSF" id="PIRSF000099">
    <property type="entry name" value="Histidinol_dh"/>
    <property type="match status" value="1"/>
</dbReference>
<dbReference type="GO" id="GO:0004399">
    <property type="term" value="F:histidinol dehydrogenase activity"/>
    <property type="evidence" value="ECO:0007669"/>
    <property type="project" value="UniProtKB-UniRule"/>
</dbReference>
<feature type="binding site" evidence="8">
    <location>
        <position position="200"/>
    </location>
    <ligand>
        <name>NAD(+)</name>
        <dbReference type="ChEBI" id="CHEBI:57540"/>
    </ligand>
</feature>
<evidence type="ECO:0000256" key="3">
    <source>
        <dbReference type="ARBA" id="ARBA00022723"/>
    </source>
</evidence>
<evidence type="ECO:0000256" key="6">
    <source>
        <dbReference type="PIRNR" id="PIRNR000099"/>
    </source>
</evidence>
<comment type="function">
    <text evidence="6">Catalyzes the sequential NAD-dependent oxidations of L-histidinol to L-histidinaldehyde and then to L-histidine.</text>
</comment>
<dbReference type="AlphaFoldDB" id="A0A7C2ZVL0"/>
<proteinExistence type="inferred from homology"/>
<feature type="binding site" evidence="8">
    <location>
        <position position="177"/>
    </location>
    <ligand>
        <name>NAD(+)</name>
        <dbReference type="ChEBI" id="CHEBI:57540"/>
    </ligand>
</feature>
<dbReference type="EMBL" id="DSGT01000012">
    <property type="protein sequence ID" value="HEW53385.1"/>
    <property type="molecule type" value="Genomic_DNA"/>
</dbReference>
<evidence type="ECO:0000256" key="4">
    <source>
        <dbReference type="ARBA" id="ARBA00022833"/>
    </source>
</evidence>
<feature type="binding site" evidence="9">
    <location>
        <position position="301"/>
    </location>
    <ligand>
        <name>substrate</name>
    </ligand>
</feature>
<dbReference type="PANTHER" id="PTHR21256">
    <property type="entry name" value="HISTIDINOL DEHYDROGENASE HDH"/>
    <property type="match status" value="1"/>
</dbReference>
<reference evidence="12" key="1">
    <citation type="journal article" date="2020" name="mSystems">
        <title>Genome- and Community-Level Interaction Insights into Carbon Utilization and Element Cycling Functions of Hydrothermarchaeota in Hydrothermal Sediment.</title>
        <authorList>
            <person name="Zhou Z."/>
            <person name="Liu Y."/>
            <person name="Xu W."/>
            <person name="Pan J."/>
            <person name="Luo Z.H."/>
            <person name="Li M."/>
        </authorList>
    </citation>
    <scope>NUCLEOTIDE SEQUENCE [LARGE SCALE GENOMIC DNA]</scope>
    <source>
        <strain evidence="12">SpSt-16</strain>
    </source>
</reference>
<feature type="binding site" evidence="9">
    <location>
        <position position="223"/>
    </location>
    <ligand>
        <name>substrate</name>
    </ligand>
</feature>
<dbReference type="PANTHER" id="PTHR21256:SF2">
    <property type="entry name" value="HISTIDINE BIOSYNTHESIS TRIFUNCTIONAL PROTEIN"/>
    <property type="match status" value="1"/>
</dbReference>
<dbReference type="Pfam" id="PF00815">
    <property type="entry name" value="Histidinol_dh"/>
    <property type="match status" value="1"/>
</dbReference>
<dbReference type="PRINTS" id="PR00083">
    <property type="entry name" value="HOLDHDRGNASE"/>
</dbReference>
<dbReference type="InterPro" id="IPR022695">
    <property type="entry name" value="Histidinol_DH_monofunct"/>
</dbReference>
<dbReference type="Gene3D" id="1.20.5.1300">
    <property type="match status" value="1"/>
</dbReference>
<feature type="binding site" evidence="10">
    <location>
        <position position="333"/>
    </location>
    <ligand>
        <name>Zn(2+)</name>
        <dbReference type="ChEBI" id="CHEBI:29105"/>
    </ligand>
</feature>
<evidence type="ECO:0000313" key="12">
    <source>
        <dbReference type="EMBL" id="HEW53385.1"/>
    </source>
</evidence>
<comment type="catalytic activity">
    <reaction evidence="6">
        <text>L-histidinol + 2 NAD(+) + H2O = L-histidine + 2 NADH + 3 H(+)</text>
        <dbReference type="Rhea" id="RHEA:20641"/>
        <dbReference type="ChEBI" id="CHEBI:15377"/>
        <dbReference type="ChEBI" id="CHEBI:15378"/>
        <dbReference type="ChEBI" id="CHEBI:57540"/>
        <dbReference type="ChEBI" id="CHEBI:57595"/>
        <dbReference type="ChEBI" id="CHEBI:57699"/>
        <dbReference type="ChEBI" id="CHEBI:57945"/>
        <dbReference type="EC" id="1.1.1.23"/>
    </reaction>
</comment>
<keyword evidence="3 10" id="KW-0479">Metal-binding</keyword>
<feature type="binding site" evidence="9">
    <location>
        <position position="386"/>
    </location>
    <ligand>
        <name>substrate</name>
    </ligand>
</feature>
<comment type="similarity">
    <text evidence="1 6 11">Belongs to the histidinol dehydrogenase family.</text>
</comment>
<name>A0A7C2ZVL0_9CREN</name>
<comment type="cofactor">
    <cofactor evidence="10">
        <name>Zn(2+)</name>
        <dbReference type="ChEBI" id="CHEBI:29105"/>
    </cofactor>
    <text evidence="10">Binds 1 zinc ion per subunit.</text>
</comment>
<comment type="caution">
    <text evidence="12">The sequence shown here is derived from an EMBL/GenBank/DDBJ whole genome shotgun (WGS) entry which is preliminary data.</text>
</comment>
<dbReference type="EC" id="1.1.1.23" evidence="6"/>
<feature type="binding site" evidence="8">
    <location>
        <position position="115"/>
    </location>
    <ligand>
        <name>NAD(+)</name>
        <dbReference type="ChEBI" id="CHEBI:57540"/>
    </ligand>
</feature>
<evidence type="ECO:0000256" key="10">
    <source>
        <dbReference type="PIRSR" id="PIRSR000099-4"/>
    </source>
</evidence>
<keyword evidence="4 10" id="KW-0862">Zinc</keyword>
<evidence type="ECO:0000256" key="11">
    <source>
        <dbReference type="RuleBase" id="RU004175"/>
    </source>
</evidence>
<evidence type="ECO:0000256" key="9">
    <source>
        <dbReference type="PIRSR" id="PIRSR000099-3"/>
    </source>
</evidence>
<dbReference type="GO" id="GO:0051287">
    <property type="term" value="F:NAD binding"/>
    <property type="evidence" value="ECO:0007669"/>
    <property type="project" value="InterPro"/>
</dbReference>
<dbReference type="SUPFAM" id="SSF53720">
    <property type="entry name" value="ALDH-like"/>
    <property type="match status" value="1"/>
</dbReference>
<feature type="active site" description="Proton acceptor" evidence="7">
    <location>
        <position position="300"/>
    </location>
</feature>
<feature type="binding site" evidence="10">
    <location>
        <position position="245"/>
    </location>
    <ligand>
        <name>Zn(2+)</name>
        <dbReference type="ChEBI" id="CHEBI:29105"/>
    </ligand>
</feature>
<protein>
    <recommendedName>
        <fullName evidence="2 6">Histidinol dehydrogenase</fullName>
        <shortName evidence="6">HDH</shortName>
        <ecNumber evidence="6">1.1.1.23</ecNumber>
    </recommendedName>
</protein>
<dbReference type="NCBIfam" id="TIGR00069">
    <property type="entry name" value="hisD"/>
    <property type="match status" value="1"/>
</dbReference>
<dbReference type="GO" id="GO:0046872">
    <property type="term" value="F:metal ion binding"/>
    <property type="evidence" value="ECO:0007669"/>
    <property type="project" value="UniProtKB-KW"/>
</dbReference>
<dbReference type="GO" id="GO:0000105">
    <property type="term" value="P:L-histidine biosynthetic process"/>
    <property type="evidence" value="ECO:0007669"/>
    <property type="project" value="UniProtKB-UniRule"/>
</dbReference>
<feature type="binding site" evidence="9">
    <location>
        <position position="333"/>
    </location>
    <ligand>
        <name>substrate</name>
    </ligand>
</feature>
<feature type="binding site" evidence="9">
    <location>
        <position position="248"/>
    </location>
    <ligand>
        <name>substrate</name>
    </ligand>
</feature>
<evidence type="ECO:0000256" key="2">
    <source>
        <dbReference type="ARBA" id="ARBA00016531"/>
    </source>
</evidence>
<evidence type="ECO:0000256" key="5">
    <source>
        <dbReference type="ARBA" id="ARBA00023002"/>
    </source>
</evidence>
<evidence type="ECO:0000256" key="1">
    <source>
        <dbReference type="ARBA" id="ARBA00010178"/>
    </source>
</evidence>
<feature type="binding site" evidence="9">
    <location>
        <position position="245"/>
    </location>
    <ligand>
        <name>substrate</name>
    </ligand>
</feature>
<comment type="pathway">
    <text evidence="6">Amino-acid biosynthesis; L-histidine biosynthesis; L-histidine from 5-phospho-alpha-D-ribose 1-diphosphate: step 9/9.</text>
</comment>
<feature type="binding site" evidence="10">
    <location>
        <position position="248"/>
    </location>
    <ligand>
        <name>Zn(2+)</name>
        <dbReference type="ChEBI" id="CHEBI:29105"/>
    </ligand>
</feature>
<dbReference type="PROSITE" id="PS00611">
    <property type="entry name" value="HISOL_DEHYDROGENASE"/>
    <property type="match status" value="1"/>
</dbReference>
<dbReference type="UniPathway" id="UPA00031">
    <property type="reaction ID" value="UER00014"/>
</dbReference>
<organism evidence="12">
    <name type="scientific">Ignisphaera aggregans</name>
    <dbReference type="NCBI Taxonomy" id="334771"/>
    <lineage>
        <taxon>Archaea</taxon>
        <taxon>Thermoproteota</taxon>
        <taxon>Thermoprotei</taxon>
        <taxon>Desulfurococcales</taxon>
        <taxon>Desulfurococcaceae</taxon>
        <taxon>Ignisphaera</taxon>
    </lineage>
</organism>
<dbReference type="InterPro" id="IPR001692">
    <property type="entry name" value="Histidinol_DH_CS"/>
</dbReference>
<dbReference type="Gene3D" id="3.40.50.1980">
    <property type="entry name" value="Nitrogenase molybdenum iron protein domain"/>
    <property type="match status" value="2"/>
</dbReference>
<feature type="binding site" evidence="10">
    <location>
        <position position="391"/>
    </location>
    <ligand>
        <name>Zn(2+)</name>
        <dbReference type="ChEBI" id="CHEBI:29105"/>
    </ligand>
</feature>
<dbReference type="InterPro" id="IPR012131">
    <property type="entry name" value="Hstdl_DH"/>
</dbReference>
<keyword evidence="5 6" id="KW-0560">Oxidoreductase</keyword>
<dbReference type="FunFam" id="3.40.50.1980:FF:000001">
    <property type="entry name" value="Histidinol dehydrogenase"/>
    <property type="match status" value="1"/>
</dbReference>
<keyword evidence="6" id="KW-0028">Amino-acid biosynthesis</keyword>
<keyword evidence="6 8" id="KW-0520">NAD</keyword>
<feature type="active site" description="Proton acceptor" evidence="7">
    <location>
        <position position="301"/>
    </location>
</feature>
<gene>
    <name evidence="12" type="primary">hisD</name>
    <name evidence="12" type="ORF">ENO77_04420</name>
</gene>
<accession>A0A7C2ZVL0</accession>
<evidence type="ECO:0000256" key="8">
    <source>
        <dbReference type="PIRSR" id="PIRSR000099-2"/>
    </source>
</evidence>
<dbReference type="InterPro" id="IPR016161">
    <property type="entry name" value="Ald_DH/histidinol_DH"/>
</dbReference>